<gene>
    <name evidence="1" type="ORF">E2C01_092332</name>
</gene>
<reference evidence="1 2" key="1">
    <citation type="submission" date="2019-05" db="EMBL/GenBank/DDBJ databases">
        <title>Another draft genome of Portunus trituberculatus and its Hox gene families provides insights of decapod evolution.</title>
        <authorList>
            <person name="Jeong J.-H."/>
            <person name="Song I."/>
            <person name="Kim S."/>
            <person name="Choi T."/>
            <person name="Kim D."/>
            <person name="Ryu S."/>
            <person name="Kim W."/>
        </authorList>
    </citation>
    <scope>NUCLEOTIDE SEQUENCE [LARGE SCALE GENOMIC DNA]</scope>
    <source>
        <tissue evidence="1">Muscle</tissue>
    </source>
</reference>
<comment type="caution">
    <text evidence="1">The sequence shown here is derived from an EMBL/GenBank/DDBJ whole genome shotgun (WGS) entry which is preliminary data.</text>
</comment>
<organism evidence="1 2">
    <name type="scientific">Portunus trituberculatus</name>
    <name type="common">Swimming crab</name>
    <name type="synonym">Neptunus trituberculatus</name>
    <dbReference type="NCBI Taxonomy" id="210409"/>
    <lineage>
        <taxon>Eukaryota</taxon>
        <taxon>Metazoa</taxon>
        <taxon>Ecdysozoa</taxon>
        <taxon>Arthropoda</taxon>
        <taxon>Crustacea</taxon>
        <taxon>Multicrustacea</taxon>
        <taxon>Malacostraca</taxon>
        <taxon>Eumalacostraca</taxon>
        <taxon>Eucarida</taxon>
        <taxon>Decapoda</taxon>
        <taxon>Pleocyemata</taxon>
        <taxon>Brachyura</taxon>
        <taxon>Eubrachyura</taxon>
        <taxon>Portunoidea</taxon>
        <taxon>Portunidae</taxon>
        <taxon>Portuninae</taxon>
        <taxon>Portunus</taxon>
    </lineage>
</organism>
<keyword evidence="2" id="KW-1185">Reference proteome</keyword>
<dbReference type="AlphaFoldDB" id="A0A5B7JXH3"/>
<dbReference type="Proteomes" id="UP000324222">
    <property type="component" value="Unassembled WGS sequence"/>
</dbReference>
<dbReference type="EMBL" id="VSRR010108360">
    <property type="protein sequence ID" value="MPC97044.1"/>
    <property type="molecule type" value="Genomic_DNA"/>
</dbReference>
<evidence type="ECO:0000313" key="2">
    <source>
        <dbReference type="Proteomes" id="UP000324222"/>
    </source>
</evidence>
<name>A0A5B7JXH3_PORTR</name>
<sequence length="43" mass="4880">MTAKSGALRSRWKELSLESLTLLGSGVVCSVAWREKVWENDER</sequence>
<evidence type="ECO:0000313" key="1">
    <source>
        <dbReference type="EMBL" id="MPC97044.1"/>
    </source>
</evidence>
<accession>A0A5B7JXH3</accession>
<protein>
    <submittedName>
        <fullName evidence="1">Uncharacterized protein</fullName>
    </submittedName>
</protein>
<proteinExistence type="predicted"/>